<feature type="region of interest" description="Disordered" evidence="1">
    <location>
        <begin position="392"/>
        <end position="424"/>
    </location>
</feature>
<dbReference type="KEGG" id="sre:PTSG_05869"/>
<dbReference type="SUPFAM" id="SSF52799">
    <property type="entry name" value="(Phosphotyrosine protein) phosphatases II"/>
    <property type="match status" value="1"/>
</dbReference>
<dbReference type="AlphaFoldDB" id="F2UD10"/>
<evidence type="ECO:0000313" key="3">
    <source>
        <dbReference type="Proteomes" id="UP000007799"/>
    </source>
</evidence>
<dbReference type="Gene3D" id="3.90.190.10">
    <property type="entry name" value="Protein tyrosine phosphatase superfamily"/>
    <property type="match status" value="1"/>
</dbReference>
<dbReference type="PANTHER" id="PTHR13524">
    <property type="entry name" value="MYOTUBULARIN-RELATED"/>
    <property type="match status" value="1"/>
</dbReference>
<dbReference type="InterPro" id="IPR029021">
    <property type="entry name" value="Prot-tyrosine_phosphatase-like"/>
</dbReference>
<evidence type="ECO:0000313" key="2">
    <source>
        <dbReference type="EMBL" id="EGD74505.1"/>
    </source>
</evidence>
<feature type="region of interest" description="Disordered" evidence="1">
    <location>
        <begin position="476"/>
        <end position="507"/>
    </location>
</feature>
<dbReference type="InParanoid" id="F2UD10"/>
<dbReference type="FunCoup" id="F2UD10">
    <property type="interactions" value="607"/>
</dbReference>
<dbReference type="PROSITE" id="PS00383">
    <property type="entry name" value="TYR_PHOSPHATASE_1"/>
    <property type="match status" value="1"/>
</dbReference>
<dbReference type="STRING" id="946362.F2UD10"/>
<evidence type="ECO:0000256" key="1">
    <source>
        <dbReference type="SAM" id="MobiDB-lite"/>
    </source>
</evidence>
<feature type="compositionally biased region" description="Polar residues" evidence="1">
    <location>
        <begin position="476"/>
        <end position="502"/>
    </location>
</feature>
<dbReference type="PANTHER" id="PTHR13524:SF2">
    <property type="entry name" value="MYOTUBULARIN-RELATED PROTEIN 14"/>
    <property type="match status" value="1"/>
</dbReference>
<feature type="region of interest" description="Disordered" evidence="1">
    <location>
        <begin position="1"/>
        <end position="36"/>
    </location>
</feature>
<dbReference type="EMBL" id="GL832969">
    <property type="protein sequence ID" value="EGD74505.1"/>
    <property type="molecule type" value="Genomic_DNA"/>
</dbReference>
<feature type="region of interest" description="Disordered" evidence="1">
    <location>
        <begin position="232"/>
        <end position="256"/>
    </location>
</feature>
<name>F2UD10_SALR5</name>
<dbReference type="OrthoDB" id="2408718at2759"/>
<dbReference type="eggNOG" id="ENOG502QQ9R">
    <property type="taxonomic scope" value="Eukaryota"/>
</dbReference>
<feature type="compositionally biased region" description="Low complexity" evidence="1">
    <location>
        <begin position="312"/>
        <end position="349"/>
    </location>
</feature>
<dbReference type="GeneID" id="16073333"/>
<feature type="region of interest" description="Disordered" evidence="1">
    <location>
        <begin position="104"/>
        <end position="156"/>
    </location>
</feature>
<accession>F2UD10</accession>
<evidence type="ECO:0008006" key="4">
    <source>
        <dbReference type="Google" id="ProtNLM"/>
    </source>
</evidence>
<dbReference type="RefSeq" id="XP_004992762.1">
    <property type="nucleotide sequence ID" value="XM_004992705.1"/>
</dbReference>
<keyword evidence="3" id="KW-1185">Reference proteome</keyword>
<feature type="compositionally biased region" description="Low complexity" evidence="1">
    <location>
        <begin position="289"/>
        <end position="299"/>
    </location>
</feature>
<dbReference type="InterPro" id="IPR016130">
    <property type="entry name" value="Tyr_Pase_AS"/>
</dbReference>
<sequence length="784" mass="86266">MATQTNEEALSHLEQPPPPPQVAPPQQQQHEEHEEELSFHTILQGILVHFMLGDLDRNAPFLQQVSTKCRELLAKDYIVEDLDNSDGHLCPHYPHTIFFLADDRNSSSDSDAATTTTTTTNTTANNSSGNINDDNTNRSNSDDEEEGDDASTAASQRAANLKKLQRLIRKAQYARCRRRFPVPVIRAFNKHICRSATLSTYEEIMFRLGVSSVYAYASKYFSDSITPAATDFEHTDVDDDDDDGDGDGDDDCGEQAHLGQDDVRACVGGSGLRGCTAIDAHEGMAASTDEQQQYDDQQQNGGNSRAQGDALTSASTAAATSEVHSHNNGSNSNSSSSSSSGTGSVPSTEAPTERGDGVDVDGAEVVATLHQHLTTTTVHDVHIGLKRRADEQNTTAIEDGENNDTTCTGNALAGDDDHDHDGGDHDDDVVVVDGSAHRGDGAAVADREQRELMANMAAIVHESEEEDEEEAVIVRHTSTSSESGSITPRGFSSATSGAQTPNKKPESARVVSQHRSADIQLLDALNVKWIFDLMVENRKLKYRYYVSSSEKADAERRYDRFSIVAVPYPGVEDFAHCEADEFDAFGKRIDWTNPRFDADVSIPYQPSAINIDYEQYRTWNLGEITANYMKLLVHLIATGTGEGLLLHCISGWDRTPLFTSLLRLSLWADGVSHASLSAEEALYLTVAYDWVLFGHQLSTRLSKHEAIFFFCFDFLQHLADAEYACPGATVDASERHARLLRVRELFIASYRSARTKHEEVLKQQRWFPMGWLSGILSSITTSKQ</sequence>
<organism evidence="3">
    <name type="scientific">Salpingoeca rosetta (strain ATCC 50818 / BSB-021)</name>
    <dbReference type="NCBI Taxonomy" id="946362"/>
    <lineage>
        <taxon>Eukaryota</taxon>
        <taxon>Choanoflagellata</taxon>
        <taxon>Craspedida</taxon>
        <taxon>Salpingoecidae</taxon>
        <taxon>Salpingoeca</taxon>
    </lineage>
</organism>
<dbReference type="InterPro" id="IPR039802">
    <property type="entry name" value="MTMR14"/>
</dbReference>
<feature type="compositionally biased region" description="Low complexity" evidence="1">
    <location>
        <begin position="107"/>
        <end position="139"/>
    </location>
</feature>
<protein>
    <recommendedName>
        <fullName evidence="4">Myotubularin phosphatase domain-containing protein</fullName>
    </recommendedName>
</protein>
<reference evidence="2" key="1">
    <citation type="submission" date="2009-08" db="EMBL/GenBank/DDBJ databases">
        <title>Annotation of Salpingoeca rosetta.</title>
        <authorList>
            <consortium name="The Broad Institute Genome Sequencing Platform"/>
            <person name="Russ C."/>
            <person name="Cuomo C."/>
            <person name="Burger G."/>
            <person name="Gray M.W."/>
            <person name="Holland P.W.H."/>
            <person name="King N."/>
            <person name="Lang F.B.F."/>
            <person name="Roger A.J."/>
            <person name="Ruiz-Trillo I."/>
            <person name="Young S.K."/>
            <person name="Zeng Q."/>
            <person name="Gargeya S."/>
            <person name="Alvarado L."/>
            <person name="Berlin A."/>
            <person name="Chapman S.B."/>
            <person name="Chen Z."/>
            <person name="Freedman E."/>
            <person name="Gellesch M."/>
            <person name="Goldberg J."/>
            <person name="Griggs A."/>
            <person name="Gujja S."/>
            <person name="Heilman E."/>
            <person name="Heiman D."/>
            <person name="Howarth C."/>
            <person name="Mehta T."/>
            <person name="Neiman D."/>
            <person name="Pearson M."/>
            <person name="Roberts A."/>
            <person name="Saif S."/>
            <person name="Shea T."/>
            <person name="Shenoy N."/>
            <person name="Sisk P."/>
            <person name="Stolte C."/>
            <person name="Sykes S."/>
            <person name="White J."/>
            <person name="Yandava C."/>
            <person name="Haas B."/>
            <person name="Nusbaum C."/>
            <person name="Birren B."/>
        </authorList>
    </citation>
    <scope>NUCLEOTIDE SEQUENCE [LARGE SCALE GENOMIC DNA]</scope>
    <source>
        <strain evidence="2">ATCC 50818</strain>
    </source>
</reference>
<dbReference type="Proteomes" id="UP000007799">
    <property type="component" value="Unassembled WGS sequence"/>
</dbReference>
<gene>
    <name evidence="2" type="ORF">PTSG_05869</name>
</gene>
<feature type="compositionally biased region" description="Acidic residues" evidence="1">
    <location>
        <begin position="236"/>
        <end position="253"/>
    </location>
</feature>
<feature type="region of interest" description="Disordered" evidence="1">
    <location>
        <begin position="286"/>
        <end position="358"/>
    </location>
</feature>
<proteinExistence type="predicted"/>
<dbReference type="GO" id="GO:0004438">
    <property type="term" value="F:phosphatidylinositol-3-phosphate phosphatase activity"/>
    <property type="evidence" value="ECO:0007669"/>
    <property type="project" value="InterPro"/>
</dbReference>